<gene>
    <name evidence="4" type="ORF">E1295_21410</name>
</gene>
<feature type="region of interest" description="Disordered" evidence="1">
    <location>
        <begin position="34"/>
        <end position="83"/>
    </location>
</feature>
<dbReference type="Gene3D" id="2.60.120.260">
    <property type="entry name" value="Galactose-binding domain-like"/>
    <property type="match status" value="1"/>
</dbReference>
<name>A0A4R5FEC5_9ACTN</name>
<feature type="domain" description="DUF4185" evidence="3">
    <location>
        <begin position="151"/>
        <end position="364"/>
    </location>
</feature>
<feature type="region of interest" description="Disordered" evidence="1">
    <location>
        <begin position="418"/>
        <end position="444"/>
    </location>
</feature>
<evidence type="ECO:0000313" key="4">
    <source>
        <dbReference type="EMBL" id="TDE48431.1"/>
    </source>
</evidence>
<comment type="caution">
    <text evidence="4">The sequence shown here is derived from an EMBL/GenBank/DDBJ whole genome shotgun (WGS) entry which is preliminary data.</text>
</comment>
<dbReference type="Pfam" id="PF13810">
    <property type="entry name" value="DUF4185"/>
    <property type="match status" value="1"/>
</dbReference>
<protein>
    <submittedName>
        <fullName evidence="4">DUF4185 domain-containing protein</fullName>
    </submittedName>
</protein>
<organism evidence="4 5">
    <name type="scientific">Nonomuraea mesophila</name>
    <dbReference type="NCBI Taxonomy" id="2530382"/>
    <lineage>
        <taxon>Bacteria</taxon>
        <taxon>Bacillati</taxon>
        <taxon>Actinomycetota</taxon>
        <taxon>Actinomycetes</taxon>
        <taxon>Streptosporangiales</taxon>
        <taxon>Streptosporangiaceae</taxon>
        <taxon>Nonomuraea</taxon>
    </lineage>
</organism>
<evidence type="ECO:0000256" key="1">
    <source>
        <dbReference type="SAM" id="MobiDB-lite"/>
    </source>
</evidence>
<keyword evidence="2" id="KW-0732">Signal</keyword>
<feature type="chain" id="PRO_5020698464" evidence="2">
    <location>
        <begin position="37"/>
        <end position="577"/>
    </location>
</feature>
<keyword evidence="5" id="KW-1185">Reference proteome</keyword>
<evidence type="ECO:0000313" key="5">
    <source>
        <dbReference type="Proteomes" id="UP000295136"/>
    </source>
</evidence>
<dbReference type="RefSeq" id="WP_132632111.1">
    <property type="nucleotide sequence ID" value="NZ_SMLD01000055.1"/>
</dbReference>
<sequence length="577" mass="63310">MSHAPARTPRFAPVRRAVLPLSALVLPLAVTSSAHAGSNDGGPAGVHATVHAAPSSSPSSPSSPSSLQKSPPKSPPDSTWFSTIRVGERSAVTSPSGGDLWPSCWSDDGDLYAAHGDGRGFGPLPGTDIGVNRITGTPEQDDLAGTLVAKGDQVGQIWSGAGYNRKPTGMACVGGDLYLAVQDLKKHTFDSAPAATIARSTDHGRTWTWHTGEAMFADSVFTTIMFLDYGKGYADAVDGYVYAYGLDTNWRQQTDVYLGRVPRGRIQDRSAWEFYTGTRGGRATWSAEIGDRAPVIHDEERVYPRVHEDGVHDKVLIAQGGVVYNKPLRRYLYTTWNAFQWTIYDAPSPWGPWSKIRAKDFGVGWTQDKHGGYAPTIPSKFISADGRRMWVQSNVCGPCGAKPKTVYNFNLRELRVTPHVPSAPDNRKDAARNLATDPGTTPYERVTRAGRTSIYNDGDLTASEDDWNNEVKNSSWWGYTWPRVRHVNEVRYTTGAMPSDGGWYARDLRVQVRRNGRWTDVQRSRTTPAYPYDRTAGPGRTYTFRFAPAVADGVRVIGVPGGSHTFTSVAEVEVYYR</sequence>
<evidence type="ECO:0000256" key="2">
    <source>
        <dbReference type="SAM" id="SignalP"/>
    </source>
</evidence>
<dbReference type="InterPro" id="IPR025442">
    <property type="entry name" value="DUF4185"/>
</dbReference>
<proteinExistence type="predicted"/>
<feature type="signal peptide" evidence="2">
    <location>
        <begin position="1"/>
        <end position="36"/>
    </location>
</feature>
<accession>A0A4R5FEC5</accession>
<reference evidence="4 5" key="1">
    <citation type="submission" date="2019-03" db="EMBL/GenBank/DDBJ databases">
        <title>Draft genome sequences of novel Actinobacteria.</title>
        <authorList>
            <person name="Sahin N."/>
            <person name="Ay H."/>
            <person name="Saygin H."/>
        </authorList>
    </citation>
    <scope>NUCLEOTIDE SEQUENCE [LARGE SCALE GENOMIC DNA]</scope>
    <source>
        <strain evidence="4 5">6K102</strain>
    </source>
</reference>
<evidence type="ECO:0000259" key="3">
    <source>
        <dbReference type="Pfam" id="PF13810"/>
    </source>
</evidence>
<dbReference type="EMBL" id="SMLD01000055">
    <property type="protein sequence ID" value="TDE48431.1"/>
    <property type="molecule type" value="Genomic_DNA"/>
</dbReference>
<dbReference type="AlphaFoldDB" id="A0A4R5FEC5"/>
<feature type="compositionally biased region" description="Low complexity" evidence="1">
    <location>
        <begin position="54"/>
        <end position="71"/>
    </location>
</feature>
<dbReference type="Proteomes" id="UP000295136">
    <property type="component" value="Unassembled WGS sequence"/>
</dbReference>